<reference evidence="2 3" key="1">
    <citation type="submission" date="2021-06" db="EMBL/GenBank/DDBJ databases">
        <title>Caerostris darwini draft genome.</title>
        <authorList>
            <person name="Kono N."/>
            <person name="Arakawa K."/>
        </authorList>
    </citation>
    <scope>NUCLEOTIDE SEQUENCE [LARGE SCALE GENOMIC DNA]</scope>
</reference>
<protein>
    <submittedName>
        <fullName evidence="2">Major centromere autoantigen B</fullName>
    </submittedName>
</protein>
<name>A0AAV4T9D7_9ARAC</name>
<evidence type="ECO:0000256" key="1">
    <source>
        <dbReference type="SAM" id="MobiDB-lite"/>
    </source>
</evidence>
<sequence length="298" mass="33479">MSRHRATESLTQESSEHRDECLRLQREWSRAAREQHVARYRAQDQERQQTSRALTLAECKNRWRVVRESFPDYIPETKRNKMTVDFAESIYDIPGNNASNGKSTSESLPLGNPNWLPGSAIGRPDDAKASTSNVPNTNSPVIKIEMDIEEESKTDPLYTADENNSDYGYIIPSTMCEVVTDPHVQSSHSVTQQPRIQRTPPEFDCGTPNDRREIGMELESSDSNIEHSIEMFFKSMAATVKTFPPHLMAIAKLKVCKIITDLELQAITEMGLNNAGFCVKNGSEDASKCSTTESNKCS</sequence>
<dbReference type="EMBL" id="BPLQ01009245">
    <property type="protein sequence ID" value="GIY42670.1"/>
    <property type="molecule type" value="Genomic_DNA"/>
</dbReference>
<gene>
    <name evidence="2" type="primary">CENPB_0</name>
    <name evidence="2" type="ORF">CDAR_6811</name>
</gene>
<evidence type="ECO:0000313" key="2">
    <source>
        <dbReference type="EMBL" id="GIY42670.1"/>
    </source>
</evidence>
<feature type="compositionally biased region" description="Polar residues" evidence="1">
    <location>
        <begin position="96"/>
        <end position="107"/>
    </location>
</feature>
<keyword evidence="3" id="KW-1185">Reference proteome</keyword>
<organism evidence="2 3">
    <name type="scientific">Caerostris darwini</name>
    <dbReference type="NCBI Taxonomy" id="1538125"/>
    <lineage>
        <taxon>Eukaryota</taxon>
        <taxon>Metazoa</taxon>
        <taxon>Ecdysozoa</taxon>
        <taxon>Arthropoda</taxon>
        <taxon>Chelicerata</taxon>
        <taxon>Arachnida</taxon>
        <taxon>Araneae</taxon>
        <taxon>Araneomorphae</taxon>
        <taxon>Entelegynae</taxon>
        <taxon>Araneoidea</taxon>
        <taxon>Araneidae</taxon>
        <taxon>Caerostris</taxon>
    </lineage>
</organism>
<dbReference type="AlphaFoldDB" id="A0AAV4T9D7"/>
<feature type="region of interest" description="Disordered" evidence="1">
    <location>
        <begin position="94"/>
        <end position="139"/>
    </location>
</feature>
<evidence type="ECO:0000313" key="3">
    <source>
        <dbReference type="Proteomes" id="UP001054837"/>
    </source>
</evidence>
<proteinExistence type="predicted"/>
<feature type="compositionally biased region" description="Polar residues" evidence="1">
    <location>
        <begin position="129"/>
        <end position="139"/>
    </location>
</feature>
<comment type="caution">
    <text evidence="2">The sequence shown here is derived from an EMBL/GenBank/DDBJ whole genome shotgun (WGS) entry which is preliminary data.</text>
</comment>
<accession>A0AAV4T9D7</accession>
<dbReference type="Proteomes" id="UP001054837">
    <property type="component" value="Unassembled WGS sequence"/>
</dbReference>